<dbReference type="FunFam" id="3.90.180.10:FF:000067">
    <property type="entry name" value="alcohol dehydrogenase 1-like isoform X1"/>
    <property type="match status" value="1"/>
</dbReference>
<dbReference type="GO" id="GO:0016791">
    <property type="term" value="F:phosphatase activity"/>
    <property type="evidence" value="ECO:0007669"/>
    <property type="project" value="UniProtKB-ARBA"/>
</dbReference>
<evidence type="ECO:0000256" key="4">
    <source>
        <dbReference type="ARBA" id="ARBA00012309"/>
    </source>
</evidence>
<dbReference type="Pfam" id="PF00149">
    <property type="entry name" value="Metallophos"/>
    <property type="match status" value="1"/>
</dbReference>
<dbReference type="SUPFAM" id="SSF51735">
    <property type="entry name" value="NAD(P)-binding Rossmann-fold domains"/>
    <property type="match status" value="1"/>
</dbReference>
<comment type="similarity">
    <text evidence="3">Belongs to the zinc-containing alcohol dehydrogenase family. Class-III subfamily.</text>
</comment>
<dbReference type="InterPro" id="IPR041753">
    <property type="entry name" value="PP5_C"/>
</dbReference>
<dbReference type="SMART" id="SM00156">
    <property type="entry name" value="PP2Ac"/>
    <property type="match status" value="1"/>
</dbReference>
<dbReference type="InterPro" id="IPR011032">
    <property type="entry name" value="GroES-like_sf"/>
</dbReference>
<evidence type="ECO:0000256" key="5">
    <source>
        <dbReference type="ARBA" id="ARBA00013190"/>
    </source>
</evidence>
<dbReference type="Gene3D" id="3.40.50.720">
    <property type="entry name" value="NAD(P)-binding Rossmann-like Domain"/>
    <property type="match status" value="1"/>
</dbReference>
<evidence type="ECO:0000256" key="8">
    <source>
        <dbReference type="ARBA" id="ARBA00022803"/>
    </source>
</evidence>
<evidence type="ECO:0000256" key="15">
    <source>
        <dbReference type="ARBA" id="ARBA00049164"/>
    </source>
</evidence>
<feature type="repeat" description="TPR" evidence="17">
    <location>
        <begin position="620"/>
        <end position="653"/>
    </location>
</feature>
<evidence type="ECO:0000256" key="18">
    <source>
        <dbReference type="RuleBase" id="RU361277"/>
    </source>
</evidence>
<dbReference type="GO" id="GO:0046294">
    <property type="term" value="P:formaldehyde catabolic process"/>
    <property type="evidence" value="ECO:0007669"/>
    <property type="project" value="InterPro"/>
</dbReference>
<dbReference type="InterPro" id="IPR029063">
    <property type="entry name" value="SAM-dependent_MTases_sf"/>
</dbReference>
<dbReference type="EC" id="1.1.1.284" evidence="4"/>
<evidence type="ECO:0000256" key="12">
    <source>
        <dbReference type="ARBA" id="ARBA00032767"/>
    </source>
</evidence>
<dbReference type="InterPro" id="IPR006186">
    <property type="entry name" value="Ser/Thr-sp_prot-phosphatase"/>
</dbReference>
<evidence type="ECO:0000313" key="20">
    <source>
        <dbReference type="EMBL" id="KAK5981162.1"/>
    </source>
</evidence>
<dbReference type="Gene3D" id="3.40.50.150">
    <property type="entry name" value="Vaccinia Virus protein VP39"/>
    <property type="match status" value="1"/>
</dbReference>
<dbReference type="CDD" id="cd07417">
    <property type="entry name" value="MPP_PP5_C"/>
    <property type="match status" value="1"/>
</dbReference>
<dbReference type="SUPFAM" id="SSF48452">
    <property type="entry name" value="TPR-like"/>
    <property type="match status" value="1"/>
</dbReference>
<comment type="catalytic activity">
    <reaction evidence="15">
        <text>a secondary alcohol + NAD(+) = a ketone + NADH + H(+)</text>
        <dbReference type="Rhea" id="RHEA:10740"/>
        <dbReference type="ChEBI" id="CHEBI:15378"/>
        <dbReference type="ChEBI" id="CHEBI:17087"/>
        <dbReference type="ChEBI" id="CHEBI:35681"/>
        <dbReference type="ChEBI" id="CHEBI:57540"/>
        <dbReference type="ChEBI" id="CHEBI:57945"/>
        <dbReference type="EC" id="1.1.1.1"/>
    </reaction>
</comment>
<sequence length="1015" mass="113830">MLCFLVETNHSLTNNYLEHFKRCRYIAGKAEDIFPSLRYSFPAEIDLRYSNVVGVLDPPRCGVHEKVVLGCRMMETLRRLIFVSCDPAATTKNIVDFCRPTRLKNVQYTGEGGVITCKAAVAWEAKQPLSIEDIEVAPPQAHEVRVKILYTAVCHTDAYTLDGHDPEGLFPVVLGHEGAGVVESVGEGVTAYHPGDHVIPLYVPQCKECEFCLNPKTNLCQKIRRVFFSISQGNGVLPNGTSRFSCKGKQLYHFMGCSTFSEFTVVADISLCKVEPGSTVAVWGLGAVGLAVIMGAKKVGAKKIVAIDILESKFDTARQFGATDCINPKTLPSDKTVQAWLIEHYDGGFDYTFECIGNVNTMRQALEAAHKGWGVSCIIGVAAAGQEISTRPFQLVTGRTWCGSAFGGWKSVESVPKLVDEYMEKKLKIDEFITHRFSLSEINCAFDVLHKGERCVREGSIIFIRSARFWWLLGEYLNLLKGKMSALFLSACDPSLTFPESSGCREDLNVRLLSWETVRDLLCAILPIEFYSLPWFNHSDSLVVGKISQDRSYTLETSKMTASVEEVVATVLESIHDQNLDGDEAKASKIKEEANQFFKDQAYDVAIELYSMAIEHHPTAVLYGNRSMAYLKKELYGSALEDANNAISIDPSYMKGYYRRATANMALARFKKALADYATVVRAHPNDADAKRKHDECQKIVRRIAFEKAISVDHDKKSISESIDLTTMIVEENYDGPHLDDVISVDFVNEMIATFKKQGKLHKKYAFKILLDIYAYFKEQPTLVEIDVPPKQRFTICGDIHGQFYDLCNIFDINGLPSETNPYLFNGDFVDRGSFSVETIFTMFSYKLLYPNHFFLSRGNHESDVMNKMYGFEGEVKKKYTAQMADFFTEIFCLLPLCHLVNGKIFVCHGGLFKEDGVSLDDIRKTDRVRQPPDEGIMCDLLWSHEVKPEGYEVHHNGKCITVFSAPNYCDQMGNKGAFITITGDNLTPKFTSFEAVPHPMVPPMVYANSLFGFS</sequence>
<evidence type="ECO:0000256" key="17">
    <source>
        <dbReference type="PROSITE-ProRule" id="PRU00339"/>
    </source>
</evidence>
<dbReference type="SMART" id="SM00028">
    <property type="entry name" value="TPR"/>
    <property type="match status" value="2"/>
</dbReference>
<dbReference type="SUPFAM" id="SSF50129">
    <property type="entry name" value="GroES-like"/>
    <property type="match status" value="1"/>
</dbReference>
<dbReference type="PRINTS" id="PR00114">
    <property type="entry name" value="STPHPHTASE"/>
</dbReference>
<comment type="cofactor">
    <cofactor evidence="1 18">
        <name>Zn(2+)</name>
        <dbReference type="ChEBI" id="CHEBI:29105"/>
    </cofactor>
</comment>
<dbReference type="InterPro" id="IPR013235">
    <property type="entry name" value="PPP_dom"/>
</dbReference>
<dbReference type="InterPro" id="IPR036291">
    <property type="entry name" value="NAD(P)-bd_dom_sf"/>
</dbReference>
<dbReference type="GO" id="GO:0005829">
    <property type="term" value="C:cytosol"/>
    <property type="evidence" value="ECO:0007669"/>
    <property type="project" value="TreeGrafter"/>
</dbReference>
<evidence type="ECO:0000256" key="11">
    <source>
        <dbReference type="ARBA" id="ARBA00023027"/>
    </source>
</evidence>
<gene>
    <name evidence="20" type="ORF">GCK32_001963</name>
</gene>
<dbReference type="GO" id="GO:0004022">
    <property type="term" value="F:alcohol dehydrogenase (NAD+) activity"/>
    <property type="evidence" value="ECO:0007669"/>
    <property type="project" value="UniProtKB-EC"/>
</dbReference>
<dbReference type="Pfam" id="PF00107">
    <property type="entry name" value="ADH_zinc_N"/>
    <property type="match status" value="1"/>
</dbReference>
<dbReference type="PROSITE" id="PS50005">
    <property type="entry name" value="TPR"/>
    <property type="match status" value="1"/>
</dbReference>
<dbReference type="InterPro" id="IPR019734">
    <property type="entry name" value="TPR_rpt"/>
</dbReference>
<dbReference type="FunFam" id="3.40.50.720:FF:000003">
    <property type="entry name" value="S-(hydroxymethyl)glutathione dehydrogenase"/>
    <property type="match status" value="1"/>
</dbReference>
<evidence type="ECO:0000256" key="14">
    <source>
        <dbReference type="ARBA" id="ARBA00048110"/>
    </source>
</evidence>
<dbReference type="Proteomes" id="UP001331761">
    <property type="component" value="Unassembled WGS sequence"/>
</dbReference>
<keyword evidence="6 18" id="KW-0479">Metal-binding</keyword>
<dbReference type="GO" id="GO:0008270">
    <property type="term" value="F:zinc ion binding"/>
    <property type="evidence" value="ECO:0007669"/>
    <property type="project" value="InterPro"/>
</dbReference>
<keyword evidence="7" id="KW-0677">Repeat</keyword>
<dbReference type="SUPFAM" id="SSF56300">
    <property type="entry name" value="Metallo-dependent phosphatases"/>
    <property type="match status" value="1"/>
</dbReference>
<dbReference type="CDD" id="cd08300">
    <property type="entry name" value="alcohol_DH_class_III"/>
    <property type="match status" value="1"/>
</dbReference>
<comment type="caution">
    <text evidence="20">The sequence shown here is derived from an EMBL/GenBank/DDBJ whole genome shotgun (WGS) entry which is preliminary data.</text>
</comment>
<evidence type="ECO:0000256" key="3">
    <source>
        <dbReference type="ARBA" id="ARBA00010902"/>
    </source>
</evidence>
<evidence type="ECO:0000256" key="2">
    <source>
        <dbReference type="ARBA" id="ARBA00008786"/>
    </source>
</evidence>
<dbReference type="InterPro" id="IPR011990">
    <property type="entry name" value="TPR-like_helical_dom_sf"/>
</dbReference>
<reference evidence="20 21" key="1">
    <citation type="submission" date="2019-10" db="EMBL/GenBank/DDBJ databases">
        <title>Assembly and Annotation for the nematode Trichostrongylus colubriformis.</title>
        <authorList>
            <person name="Martin J."/>
        </authorList>
    </citation>
    <scope>NUCLEOTIDE SEQUENCE [LARGE SCALE GENOMIC DNA]</scope>
    <source>
        <strain evidence="20">G859</strain>
        <tissue evidence="20">Whole worm</tissue>
    </source>
</reference>
<dbReference type="PROSITE" id="PS00059">
    <property type="entry name" value="ADH_ZINC"/>
    <property type="match status" value="1"/>
</dbReference>
<keyword evidence="9 18" id="KW-0862">Zinc</keyword>
<dbReference type="Gene3D" id="1.25.40.10">
    <property type="entry name" value="Tetratricopeptide repeat domain"/>
    <property type="match status" value="1"/>
</dbReference>
<comment type="catalytic activity">
    <reaction evidence="16">
        <text>a primary alcohol + NAD(+) = an aldehyde + NADH + H(+)</text>
        <dbReference type="Rhea" id="RHEA:10736"/>
        <dbReference type="ChEBI" id="CHEBI:15378"/>
        <dbReference type="ChEBI" id="CHEBI:15734"/>
        <dbReference type="ChEBI" id="CHEBI:17478"/>
        <dbReference type="ChEBI" id="CHEBI:57540"/>
        <dbReference type="ChEBI" id="CHEBI:57945"/>
        <dbReference type="EC" id="1.1.1.1"/>
    </reaction>
</comment>
<keyword evidence="10" id="KW-0560">Oxidoreductase</keyword>
<dbReference type="AlphaFoldDB" id="A0AAN8FUB4"/>
<organism evidence="20 21">
    <name type="scientific">Trichostrongylus colubriformis</name>
    <name type="common">Black scour worm</name>
    <dbReference type="NCBI Taxonomy" id="6319"/>
    <lineage>
        <taxon>Eukaryota</taxon>
        <taxon>Metazoa</taxon>
        <taxon>Ecdysozoa</taxon>
        <taxon>Nematoda</taxon>
        <taxon>Chromadorea</taxon>
        <taxon>Rhabditida</taxon>
        <taxon>Rhabditina</taxon>
        <taxon>Rhabditomorpha</taxon>
        <taxon>Strongyloidea</taxon>
        <taxon>Trichostrongylidae</taxon>
        <taxon>Trichostrongylus</taxon>
    </lineage>
</organism>
<evidence type="ECO:0000256" key="9">
    <source>
        <dbReference type="ARBA" id="ARBA00022833"/>
    </source>
</evidence>
<proteinExistence type="inferred from homology"/>
<dbReference type="Pfam" id="PF08321">
    <property type="entry name" value="PPP5"/>
    <property type="match status" value="1"/>
</dbReference>
<evidence type="ECO:0000256" key="7">
    <source>
        <dbReference type="ARBA" id="ARBA00022737"/>
    </source>
</evidence>
<dbReference type="Pfam" id="PF08240">
    <property type="entry name" value="ADH_N"/>
    <property type="match status" value="1"/>
</dbReference>
<accession>A0AAN8FUB4</accession>
<dbReference type="InterPro" id="IPR013154">
    <property type="entry name" value="ADH-like_N"/>
</dbReference>
<keyword evidence="21" id="KW-1185">Reference proteome</keyword>
<protein>
    <recommendedName>
        <fullName evidence="12">S-(hydroxymethyl)glutathione dehydrogenase</fullName>
        <ecNumber evidence="5">1.1.1.1</ecNumber>
        <ecNumber evidence="4">1.1.1.284</ecNumber>
    </recommendedName>
</protein>
<evidence type="ECO:0000313" key="21">
    <source>
        <dbReference type="Proteomes" id="UP001331761"/>
    </source>
</evidence>
<dbReference type="PANTHER" id="PTHR43880:SF12">
    <property type="entry name" value="ALCOHOL DEHYDROGENASE CLASS-3"/>
    <property type="match status" value="1"/>
</dbReference>
<dbReference type="InterPro" id="IPR004843">
    <property type="entry name" value="Calcineurin-like_PHP"/>
</dbReference>
<evidence type="ECO:0000256" key="6">
    <source>
        <dbReference type="ARBA" id="ARBA00022723"/>
    </source>
</evidence>
<evidence type="ECO:0000256" key="16">
    <source>
        <dbReference type="ARBA" id="ARBA00049243"/>
    </source>
</evidence>
<dbReference type="InterPro" id="IPR002328">
    <property type="entry name" value="ADH_Zn_CS"/>
</dbReference>
<comment type="similarity">
    <text evidence="2">Belongs to the PPP phosphatase family. PP-5 (PP-T) subfamily.</text>
</comment>
<comment type="catalytic activity">
    <reaction evidence="14">
        <text>S-(hydroxymethyl)glutathione + NAD(+) = S-formylglutathione + NADH + H(+)</text>
        <dbReference type="Rhea" id="RHEA:19985"/>
        <dbReference type="ChEBI" id="CHEBI:15378"/>
        <dbReference type="ChEBI" id="CHEBI:57540"/>
        <dbReference type="ChEBI" id="CHEBI:57688"/>
        <dbReference type="ChEBI" id="CHEBI:57945"/>
        <dbReference type="ChEBI" id="CHEBI:58758"/>
        <dbReference type="EC" id="1.1.1.284"/>
    </reaction>
</comment>
<evidence type="ECO:0000256" key="10">
    <source>
        <dbReference type="ARBA" id="ARBA00023002"/>
    </source>
</evidence>
<dbReference type="EMBL" id="WIXE01006579">
    <property type="protein sequence ID" value="KAK5981162.1"/>
    <property type="molecule type" value="Genomic_DNA"/>
</dbReference>
<evidence type="ECO:0000256" key="13">
    <source>
        <dbReference type="ARBA" id="ARBA00047793"/>
    </source>
</evidence>
<dbReference type="Gene3D" id="3.60.21.10">
    <property type="match status" value="1"/>
</dbReference>
<comment type="catalytic activity">
    <reaction evidence="13">
        <text>S-(hydroxymethyl)glutathione + NADP(+) = S-formylglutathione + NADPH + H(+)</text>
        <dbReference type="Rhea" id="RHEA:19981"/>
        <dbReference type="ChEBI" id="CHEBI:15378"/>
        <dbReference type="ChEBI" id="CHEBI:57688"/>
        <dbReference type="ChEBI" id="CHEBI:57783"/>
        <dbReference type="ChEBI" id="CHEBI:58349"/>
        <dbReference type="ChEBI" id="CHEBI:58758"/>
        <dbReference type="EC" id="1.1.1.284"/>
    </reaction>
</comment>
<evidence type="ECO:0000256" key="1">
    <source>
        <dbReference type="ARBA" id="ARBA00001947"/>
    </source>
</evidence>
<keyword evidence="11" id="KW-0520">NAD</keyword>
<feature type="domain" description="Serine/threonine specific protein phosphatases" evidence="19">
    <location>
        <begin position="761"/>
        <end position="998"/>
    </location>
</feature>
<keyword evidence="8 17" id="KW-0802">TPR repeat</keyword>
<dbReference type="EC" id="1.1.1.1" evidence="5"/>
<dbReference type="InterPro" id="IPR029052">
    <property type="entry name" value="Metallo-depent_PP-like"/>
</dbReference>
<dbReference type="InterPro" id="IPR014183">
    <property type="entry name" value="ADH_3"/>
</dbReference>
<dbReference type="GO" id="GO:0051903">
    <property type="term" value="F:S-(hydroxymethyl)glutathione dehydrogenase [NAD(P)+] activity"/>
    <property type="evidence" value="ECO:0007669"/>
    <property type="project" value="UniProtKB-EC"/>
</dbReference>
<dbReference type="Gene3D" id="3.90.180.10">
    <property type="entry name" value="Medium-chain alcohol dehydrogenases, catalytic domain"/>
    <property type="match status" value="1"/>
</dbReference>
<evidence type="ECO:0000259" key="19">
    <source>
        <dbReference type="SMART" id="SM00156"/>
    </source>
</evidence>
<name>A0AAN8FUB4_TRICO</name>
<dbReference type="PANTHER" id="PTHR43880">
    <property type="entry name" value="ALCOHOL DEHYDROGENASE"/>
    <property type="match status" value="1"/>
</dbReference>
<dbReference type="InterPro" id="IPR013149">
    <property type="entry name" value="ADH-like_C"/>
</dbReference>